<feature type="domain" description="N-acetyltransferase" evidence="3">
    <location>
        <begin position="19"/>
        <end position="170"/>
    </location>
</feature>
<dbReference type="Gene3D" id="3.40.630.30">
    <property type="match status" value="1"/>
</dbReference>
<dbReference type="PANTHER" id="PTHR43877">
    <property type="entry name" value="AMINOALKYLPHOSPHONATE N-ACETYLTRANSFERASE-RELATED-RELATED"/>
    <property type="match status" value="1"/>
</dbReference>
<dbReference type="Proteomes" id="UP000315908">
    <property type="component" value="Unassembled WGS sequence"/>
</dbReference>
<dbReference type="InterPro" id="IPR000182">
    <property type="entry name" value="GNAT_dom"/>
</dbReference>
<evidence type="ECO:0000313" key="4">
    <source>
        <dbReference type="EMBL" id="TWI25437.1"/>
    </source>
</evidence>
<accession>A0A562MZU4</accession>
<dbReference type="InterPro" id="IPR016181">
    <property type="entry name" value="Acyl_CoA_acyltransferase"/>
</dbReference>
<dbReference type="PROSITE" id="PS51186">
    <property type="entry name" value="GNAT"/>
    <property type="match status" value="1"/>
</dbReference>
<keyword evidence="2" id="KW-0012">Acyltransferase</keyword>
<keyword evidence="1 4" id="KW-0808">Transferase</keyword>
<sequence length="170" mass="20064">MDIANKRQNNRRRFLIMEIIIRQAKESEINVLIEFEQGIVEAERPFDNTLKLGEIHYYDLLELIKSREAEVLVAIVDDQVVGSGYARLLDAKPYQKYEKYAYLGFMFVKPEYRGQGINKMILHRLINWAKERNISEVRLQVYEENTSAKKAYAKAGFRPNLLEMRMEIDD</sequence>
<evidence type="ECO:0000256" key="1">
    <source>
        <dbReference type="ARBA" id="ARBA00022679"/>
    </source>
</evidence>
<dbReference type="InterPro" id="IPR050832">
    <property type="entry name" value="Bact_Acetyltransf"/>
</dbReference>
<organism evidence="4 5">
    <name type="scientific">Sphingobacterium siyangense</name>
    <dbReference type="NCBI Taxonomy" id="459529"/>
    <lineage>
        <taxon>Bacteria</taxon>
        <taxon>Pseudomonadati</taxon>
        <taxon>Bacteroidota</taxon>
        <taxon>Sphingobacteriia</taxon>
        <taxon>Sphingobacteriales</taxon>
        <taxon>Sphingobacteriaceae</taxon>
        <taxon>Sphingobacterium</taxon>
    </lineage>
</organism>
<name>A0A562MZU4_9SPHI</name>
<protein>
    <submittedName>
        <fullName evidence="4">Acetyltransferase (GNAT) family protein</fullName>
    </submittedName>
</protein>
<dbReference type="Pfam" id="PF00583">
    <property type="entry name" value="Acetyltransf_1"/>
    <property type="match status" value="1"/>
</dbReference>
<comment type="caution">
    <text evidence="4">The sequence shown here is derived from an EMBL/GenBank/DDBJ whole genome shotgun (WGS) entry which is preliminary data.</text>
</comment>
<dbReference type="EMBL" id="VLKR01000001">
    <property type="protein sequence ID" value="TWI25437.1"/>
    <property type="molecule type" value="Genomic_DNA"/>
</dbReference>
<evidence type="ECO:0000259" key="3">
    <source>
        <dbReference type="PROSITE" id="PS51186"/>
    </source>
</evidence>
<proteinExistence type="predicted"/>
<gene>
    <name evidence="4" type="ORF">IQ31_00002</name>
</gene>
<dbReference type="SUPFAM" id="SSF55729">
    <property type="entry name" value="Acyl-CoA N-acyltransferases (Nat)"/>
    <property type="match status" value="1"/>
</dbReference>
<evidence type="ECO:0000313" key="5">
    <source>
        <dbReference type="Proteomes" id="UP000315908"/>
    </source>
</evidence>
<evidence type="ECO:0000256" key="2">
    <source>
        <dbReference type="ARBA" id="ARBA00023315"/>
    </source>
</evidence>
<dbReference type="GO" id="GO:0016747">
    <property type="term" value="F:acyltransferase activity, transferring groups other than amino-acyl groups"/>
    <property type="evidence" value="ECO:0007669"/>
    <property type="project" value="InterPro"/>
</dbReference>
<dbReference type="PANTHER" id="PTHR43877:SF2">
    <property type="entry name" value="AMINOALKYLPHOSPHONATE N-ACETYLTRANSFERASE-RELATED"/>
    <property type="match status" value="1"/>
</dbReference>
<dbReference type="CDD" id="cd04301">
    <property type="entry name" value="NAT_SF"/>
    <property type="match status" value="1"/>
</dbReference>
<dbReference type="AlphaFoldDB" id="A0A562MZU4"/>
<reference evidence="4 5" key="1">
    <citation type="journal article" date="2015" name="Stand. Genomic Sci.">
        <title>Genomic Encyclopedia of Bacterial and Archaeal Type Strains, Phase III: the genomes of soil and plant-associated and newly described type strains.</title>
        <authorList>
            <person name="Whitman W.B."/>
            <person name="Woyke T."/>
            <person name="Klenk H.P."/>
            <person name="Zhou Y."/>
            <person name="Lilburn T.G."/>
            <person name="Beck B.J."/>
            <person name="De Vos P."/>
            <person name="Vandamme P."/>
            <person name="Eisen J.A."/>
            <person name="Garrity G."/>
            <person name="Hugenholtz P."/>
            <person name="Kyrpides N.C."/>
        </authorList>
    </citation>
    <scope>NUCLEOTIDE SEQUENCE [LARGE SCALE GENOMIC DNA]</scope>
    <source>
        <strain evidence="4 5">CGMCC 1.6855</strain>
    </source>
</reference>